<keyword evidence="1" id="KW-1133">Transmembrane helix</keyword>
<accession>A0ABS3KM51</accession>
<evidence type="ECO:0008006" key="4">
    <source>
        <dbReference type="Google" id="ProtNLM"/>
    </source>
</evidence>
<dbReference type="EMBL" id="JACTNG010000002">
    <property type="protein sequence ID" value="MBO1078107.1"/>
    <property type="molecule type" value="Genomic_DNA"/>
</dbReference>
<keyword evidence="1" id="KW-0812">Transmembrane</keyword>
<feature type="transmembrane region" description="Helical" evidence="1">
    <location>
        <begin position="39"/>
        <end position="59"/>
    </location>
</feature>
<dbReference type="RefSeq" id="WP_207415550.1">
    <property type="nucleotide sequence ID" value="NZ_CP061177.1"/>
</dbReference>
<reference evidence="2 3" key="1">
    <citation type="submission" date="2020-09" db="EMBL/GenBank/DDBJ databases">
        <title>Roseomonas.</title>
        <authorList>
            <person name="Zhu W."/>
        </authorList>
    </citation>
    <scope>NUCLEOTIDE SEQUENCE [LARGE SCALE GENOMIC DNA]</scope>
    <source>
        <strain evidence="2 3">573</strain>
    </source>
</reference>
<organism evidence="2 3">
    <name type="scientific">Roseomonas haemaphysalidis</name>
    <dbReference type="NCBI Taxonomy" id="2768162"/>
    <lineage>
        <taxon>Bacteria</taxon>
        <taxon>Pseudomonadati</taxon>
        <taxon>Pseudomonadota</taxon>
        <taxon>Alphaproteobacteria</taxon>
        <taxon>Acetobacterales</taxon>
        <taxon>Roseomonadaceae</taxon>
        <taxon>Roseomonas</taxon>
    </lineage>
</organism>
<evidence type="ECO:0000256" key="1">
    <source>
        <dbReference type="SAM" id="Phobius"/>
    </source>
</evidence>
<protein>
    <recommendedName>
        <fullName evidence="4">Holin</fullName>
    </recommendedName>
</protein>
<keyword evidence="3" id="KW-1185">Reference proteome</keyword>
<evidence type="ECO:0000313" key="3">
    <source>
        <dbReference type="Proteomes" id="UP001518989"/>
    </source>
</evidence>
<dbReference type="Proteomes" id="UP001518989">
    <property type="component" value="Unassembled WGS sequence"/>
</dbReference>
<proteinExistence type="predicted"/>
<feature type="transmembrane region" description="Helical" evidence="1">
    <location>
        <begin position="12"/>
        <end position="33"/>
    </location>
</feature>
<gene>
    <name evidence="2" type="ORF">IAI61_03620</name>
</gene>
<sequence length="117" mass="11856">MNVAQMIALNWRAITAFAMACVQLCTALGWLPIGSEDTANTLIGSAGLVIATIAGGSYVQNIATSRAITAQAGAVVATSQVVDRVAAASPNAALASVTSAARDAASELIDLAERRPR</sequence>
<comment type="caution">
    <text evidence="2">The sequence shown here is derived from an EMBL/GenBank/DDBJ whole genome shotgun (WGS) entry which is preliminary data.</text>
</comment>
<name>A0ABS3KM51_9PROT</name>
<evidence type="ECO:0000313" key="2">
    <source>
        <dbReference type="EMBL" id="MBO1078107.1"/>
    </source>
</evidence>
<keyword evidence="1" id="KW-0472">Membrane</keyword>